<organism evidence="5 6">
    <name type="scientific">Citrobacter koseri</name>
    <name type="common">Citrobacter diversus</name>
    <dbReference type="NCBI Taxonomy" id="545"/>
    <lineage>
        <taxon>Bacteria</taxon>
        <taxon>Pseudomonadati</taxon>
        <taxon>Pseudomonadota</taxon>
        <taxon>Gammaproteobacteria</taxon>
        <taxon>Enterobacterales</taxon>
        <taxon>Enterobacteriaceae</taxon>
        <taxon>Citrobacter</taxon>
    </lineage>
</organism>
<dbReference type="InterPro" id="IPR052399">
    <property type="entry name" value="Phage_Baseplate_Assmbl_Protein"/>
</dbReference>
<feature type="domain" description="Baseplate protein J-like barrel" evidence="2">
    <location>
        <begin position="85"/>
        <end position="158"/>
    </location>
</feature>
<evidence type="ECO:0000259" key="4">
    <source>
        <dbReference type="Pfam" id="PF26079"/>
    </source>
</evidence>
<dbReference type="PANTHER" id="PTHR37829:SF3">
    <property type="entry name" value="PROTEIN JAYE-RELATED"/>
    <property type="match status" value="1"/>
</dbReference>
<sequence>MPFDIPALRKLIADGEKDIAIELGLQTLPPVGVEKALNVTFSSQVRDLYDHQSWIKDQIIPSVKADDDTIIEIAASEGVIRKQATFSGGPVIFPGLASIPEDTEMQTSSGVLYLVVASGMPQNGQVMVTVQASDAGVAGNLPEGETMTLLSPVPGVESDGIVGSGGLTGGADIEPVAEVLDRLLYRKRNPPVGGALHDYVIWAREMAGVSRAWSWDVWHGPGTVGLAWVYDGREDITPTFQDRADMEAYLFRHADPATGNFVGKPGGIEVWPVELHLKPVPLAIRLTPDTQATRQSVEARLLILQQTMAPGQTMGVSALRTAIGTASGVTDYTLDIDGDITCDQNELITVGVITWLTA</sequence>
<dbReference type="Pfam" id="PF26078">
    <property type="entry name" value="Baseplate_J_M"/>
    <property type="match status" value="1"/>
</dbReference>
<dbReference type="AlphaFoldDB" id="A0A3S4IB62"/>
<comment type="similarity">
    <text evidence="1">Belongs to the Mu gp47/PBSX XkdT family.</text>
</comment>
<dbReference type="Pfam" id="PF04865">
    <property type="entry name" value="Baseplate_J"/>
    <property type="match status" value="1"/>
</dbReference>
<dbReference type="InterPro" id="IPR006949">
    <property type="entry name" value="Barrel_Baseplate_J-like"/>
</dbReference>
<name>A0A3S4IB62_CITKO</name>
<evidence type="ECO:0000313" key="5">
    <source>
        <dbReference type="EMBL" id="VEB94898.1"/>
    </source>
</evidence>
<dbReference type="InterPro" id="IPR058530">
    <property type="entry name" value="Baseplate_J-like_C"/>
</dbReference>
<dbReference type="PANTHER" id="PTHR37829">
    <property type="entry name" value="PHAGE-LIKE ELEMENT PBSX PROTEIN XKDT"/>
    <property type="match status" value="1"/>
</dbReference>
<evidence type="ECO:0000256" key="1">
    <source>
        <dbReference type="ARBA" id="ARBA00038087"/>
    </source>
</evidence>
<evidence type="ECO:0000259" key="3">
    <source>
        <dbReference type="Pfam" id="PF26078"/>
    </source>
</evidence>
<dbReference type="EMBL" id="LR134204">
    <property type="protein sequence ID" value="VEB94898.1"/>
    <property type="molecule type" value="Genomic_DNA"/>
</dbReference>
<accession>A0A3S4IB62</accession>
<dbReference type="InterPro" id="IPR058531">
    <property type="entry name" value="Baseplate_J_M"/>
</dbReference>
<protein>
    <submittedName>
        <fullName evidence="5">Phage tail protein</fullName>
    </submittedName>
</protein>
<proteinExistence type="inferred from homology"/>
<feature type="domain" description="Baseplate J-like C-terminal" evidence="4">
    <location>
        <begin position="281"/>
        <end position="355"/>
    </location>
</feature>
<reference evidence="5 6" key="1">
    <citation type="submission" date="2018-12" db="EMBL/GenBank/DDBJ databases">
        <authorList>
            <consortium name="Pathogen Informatics"/>
        </authorList>
    </citation>
    <scope>NUCLEOTIDE SEQUENCE [LARGE SCALE GENOMIC DNA]</scope>
    <source>
        <strain evidence="5 6">NCTC11075</strain>
    </source>
</reference>
<gene>
    <name evidence="5" type="ORF">NCTC11075_05832</name>
</gene>
<evidence type="ECO:0000313" key="6">
    <source>
        <dbReference type="Proteomes" id="UP000270272"/>
    </source>
</evidence>
<feature type="domain" description="Baseplate J-like central" evidence="3">
    <location>
        <begin position="191"/>
        <end position="271"/>
    </location>
</feature>
<dbReference type="Proteomes" id="UP000270272">
    <property type="component" value="Chromosome"/>
</dbReference>
<evidence type="ECO:0000259" key="2">
    <source>
        <dbReference type="Pfam" id="PF04865"/>
    </source>
</evidence>
<dbReference type="Pfam" id="PF26079">
    <property type="entry name" value="Baseplate_J_C"/>
    <property type="match status" value="1"/>
</dbReference>